<evidence type="ECO:0000256" key="1">
    <source>
        <dbReference type="ARBA" id="ARBA00004479"/>
    </source>
</evidence>
<dbReference type="InterPro" id="IPR051036">
    <property type="entry name" value="SIGLEC"/>
</dbReference>
<keyword evidence="3" id="KW-0430">Lectin</keyword>
<feature type="compositionally biased region" description="Basic and acidic residues" evidence="8">
    <location>
        <begin position="672"/>
        <end position="698"/>
    </location>
</feature>
<evidence type="ECO:0000313" key="13">
    <source>
        <dbReference type="RefSeq" id="XP_029306753.1"/>
    </source>
</evidence>
<dbReference type="GO" id="GO:0033691">
    <property type="term" value="F:sialic acid binding"/>
    <property type="evidence" value="ECO:0007669"/>
    <property type="project" value="TreeGrafter"/>
</dbReference>
<feature type="domain" description="Ig-like" evidence="11">
    <location>
        <begin position="163"/>
        <end position="260"/>
    </location>
</feature>
<organism evidence="12 13">
    <name type="scientific">Cottoperca gobio</name>
    <name type="common">Frogmouth</name>
    <name type="synonym">Aphritis gobio</name>
    <dbReference type="NCBI Taxonomy" id="56716"/>
    <lineage>
        <taxon>Eukaryota</taxon>
        <taxon>Metazoa</taxon>
        <taxon>Chordata</taxon>
        <taxon>Craniata</taxon>
        <taxon>Vertebrata</taxon>
        <taxon>Euteleostomi</taxon>
        <taxon>Actinopterygii</taxon>
        <taxon>Neopterygii</taxon>
        <taxon>Teleostei</taxon>
        <taxon>Neoteleostei</taxon>
        <taxon>Acanthomorphata</taxon>
        <taxon>Eupercaria</taxon>
        <taxon>Perciformes</taxon>
        <taxon>Notothenioidei</taxon>
        <taxon>Bovichtidae</taxon>
        <taxon>Cottoperca</taxon>
    </lineage>
</organism>
<keyword evidence="10" id="KW-0732">Signal</keyword>
<evidence type="ECO:0000256" key="9">
    <source>
        <dbReference type="SAM" id="Phobius"/>
    </source>
</evidence>
<dbReference type="GO" id="GO:0030246">
    <property type="term" value="F:carbohydrate binding"/>
    <property type="evidence" value="ECO:0007669"/>
    <property type="project" value="UniProtKB-KW"/>
</dbReference>
<dbReference type="CDD" id="cd00096">
    <property type="entry name" value="Ig"/>
    <property type="match status" value="1"/>
</dbReference>
<dbReference type="KEGG" id="cgob:115020869"/>
<dbReference type="PROSITE" id="PS50835">
    <property type="entry name" value="IG_LIKE"/>
    <property type="match status" value="3"/>
</dbReference>
<dbReference type="SUPFAM" id="SSF48726">
    <property type="entry name" value="Immunoglobulin"/>
    <property type="match status" value="4"/>
</dbReference>
<dbReference type="Pfam" id="PF13927">
    <property type="entry name" value="Ig_3"/>
    <property type="match status" value="2"/>
</dbReference>
<dbReference type="OrthoDB" id="10012075at2759"/>
<name>A0A6J2R7L5_COTGO</name>
<dbReference type="GO" id="GO:0007155">
    <property type="term" value="P:cell adhesion"/>
    <property type="evidence" value="ECO:0007669"/>
    <property type="project" value="UniProtKB-KW"/>
</dbReference>
<evidence type="ECO:0000256" key="4">
    <source>
        <dbReference type="ARBA" id="ARBA00022889"/>
    </source>
</evidence>
<dbReference type="GO" id="GO:0005886">
    <property type="term" value="C:plasma membrane"/>
    <property type="evidence" value="ECO:0007669"/>
    <property type="project" value="TreeGrafter"/>
</dbReference>
<dbReference type="InterPro" id="IPR013783">
    <property type="entry name" value="Ig-like_fold"/>
</dbReference>
<keyword evidence="4" id="KW-0130">Cell adhesion</keyword>
<keyword evidence="6 9" id="KW-0472">Membrane</keyword>
<feature type="signal peptide" evidence="10">
    <location>
        <begin position="1"/>
        <end position="18"/>
    </location>
</feature>
<gene>
    <name evidence="13" type="primary">LOC115020869</name>
</gene>
<dbReference type="InterPro" id="IPR007110">
    <property type="entry name" value="Ig-like_dom"/>
</dbReference>
<feature type="domain" description="Ig-like" evidence="11">
    <location>
        <begin position="382"/>
        <end position="454"/>
    </location>
</feature>
<dbReference type="Pfam" id="PF07686">
    <property type="entry name" value="V-set"/>
    <property type="match status" value="1"/>
</dbReference>
<evidence type="ECO:0000256" key="6">
    <source>
        <dbReference type="ARBA" id="ARBA00023136"/>
    </source>
</evidence>
<evidence type="ECO:0000256" key="8">
    <source>
        <dbReference type="SAM" id="MobiDB-lite"/>
    </source>
</evidence>
<dbReference type="InterPro" id="IPR003599">
    <property type="entry name" value="Ig_sub"/>
</dbReference>
<feature type="transmembrane region" description="Helical" evidence="9">
    <location>
        <begin position="567"/>
        <end position="589"/>
    </location>
</feature>
<evidence type="ECO:0000313" key="12">
    <source>
        <dbReference type="Proteomes" id="UP000504630"/>
    </source>
</evidence>
<feature type="domain" description="Ig-like" evidence="11">
    <location>
        <begin position="277"/>
        <end position="364"/>
    </location>
</feature>
<dbReference type="SMART" id="SM00409">
    <property type="entry name" value="IG"/>
    <property type="match status" value="4"/>
</dbReference>
<keyword evidence="2 9" id="KW-0812">Transmembrane</keyword>
<dbReference type="AlphaFoldDB" id="A0A6J2R7L5"/>
<dbReference type="Gene3D" id="2.60.40.10">
    <property type="entry name" value="Immunoglobulins"/>
    <property type="match status" value="5"/>
</dbReference>
<dbReference type="PANTHER" id="PTHR12035">
    <property type="entry name" value="SIALIC ACID BINDING IMMUNOGLOBULIN-LIKE LECTIN"/>
    <property type="match status" value="1"/>
</dbReference>
<accession>A0A6J2R7L5</accession>
<keyword evidence="5 9" id="KW-1133">Transmembrane helix</keyword>
<evidence type="ECO:0000259" key="11">
    <source>
        <dbReference type="PROSITE" id="PS50835"/>
    </source>
</evidence>
<evidence type="ECO:0000256" key="2">
    <source>
        <dbReference type="ARBA" id="ARBA00022692"/>
    </source>
</evidence>
<evidence type="ECO:0000256" key="3">
    <source>
        <dbReference type="ARBA" id="ARBA00022734"/>
    </source>
</evidence>
<dbReference type="SMART" id="SM00408">
    <property type="entry name" value="IGc2"/>
    <property type="match status" value="2"/>
</dbReference>
<dbReference type="Proteomes" id="UP000504630">
    <property type="component" value="Chromosome 16"/>
</dbReference>
<dbReference type="InterPro" id="IPR013106">
    <property type="entry name" value="Ig_V-set"/>
</dbReference>
<comment type="subcellular location">
    <subcellularLocation>
        <location evidence="1">Membrane</location>
        <topology evidence="1">Single-pass type I membrane protein</topology>
    </subcellularLocation>
</comment>
<protein>
    <submittedName>
        <fullName evidence="13">Myelin-associated glycoprotein-like isoform X1</fullName>
    </submittedName>
</protein>
<sequence length="740" mass="80518">MFVLIWATLLFFVRGIAAEADASVGLTTRCDKGFCITLSEAEITAEAGLCVVIPCSFSTTSGFTPQHLVWYKCEPLKSRCGDSDIVFHTNKNNNKTQSRFMGRISLLEPEVSQKNCSIIINDLTVSDSGSYQLRVNGVLDGNTDGYTFTTKSTVSVKGLIQKPTVVIPPLAEGQQTTLSCTAPGLCSGSDSKITWTWRGAGEKDSHITGNLTAFKTEHLTAVTQRLSSTLTFNSSAEHHGTNVTCKVSFTNNITAEETLTLNVTYVKELKMNGIKSVKEGDTLNLTCSVESFPPSLIVWTKSSDKNMQNGTETNLQNGTETFLKEESGLAILSISNVTKEDSGLYICTAKYLNNTLMGKVVDVKVVYMRNIVITGNRAVEVGDALNLTCSVESFPPSHITWTNTHLYNGPATNLQSNTGSATLVIPNVKTEYSARYICTAQHLNTTVTTYAEVTVILFSKILKNSGCVVQSEVLNCVCITEGFPLPTITWPLLKKHTEYSVITSVSNHTVNSTVILPAKDLSNTSVECVSSNGHGEAKQTFTILRSNTSEQAGKSNEILNIVSRLEVIIAFLIGILLSAVLCCLTTQCLRKNKKNSVKLDETLEMVTSEEDPLVLCMDAAQAVEEDQTYQEAAEGGGAVAAERAATDLDGGPKDVEYASINFSMLTRKSQREAAKKQETTETEYAEIKKEVKEERDDNGGEEGCVLEGKEEEEAQPCVPKEEEEEDVAVYSNVKDIMGEI</sequence>
<dbReference type="PANTHER" id="PTHR12035:SF128">
    <property type="entry name" value="BRANCHED CHAIN KETO ACID DEHYDROGENASE E1 SUBUNIT BETA,-LIKE-RELATED"/>
    <property type="match status" value="1"/>
</dbReference>
<dbReference type="InterPro" id="IPR036179">
    <property type="entry name" value="Ig-like_dom_sf"/>
</dbReference>
<evidence type="ECO:0000256" key="5">
    <source>
        <dbReference type="ARBA" id="ARBA00022989"/>
    </source>
</evidence>
<feature type="chain" id="PRO_5026886041" evidence="10">
    <location>
        <begin position="19"/>
        <end position="740"/>
    </location>
</feature>
<dbReference type="RefSeq" id="XP_029306753.1">
    <property type="nucleotide sequence ID" value="XM_029450893.1"/>
</dbReference>
<feature type="region of interest" description="Disordered" evidence="8">
    <location>
        <begin position="672"/>
        <end position="726"/>
    </location>
</feature>
<reference evidence="13" key="1">
    <citation type="submission" date="2025-08" db="UniProtKB">
        <authorList>
            <consortium name="RefSeq"/>
        </authorList>
    </citation>
    <scope>IDENTIFICATION</scope>
</reference>
<dbReference type="GeneID" id="115020869"/>
<comment type="similarity">
    <text evidence="7">Belongs to the immunoglobulin superfamily. SIGLEC (sialic acid binding Ig-like lectin) family.</text>
</comment>
<dbReference type="InterPro" id="IPR003598">
    <property type="entry name" value="Ig_sub2"/>
</dbReference>
<evidence type="ECO:0000256" key="7">
    <source>
        <dbReference type="ARBA" id="ARBA00038361"/>
    </source>
</evidence>
<proteinExistence type="inferred from homology"/>
<evidence type="ECO:0000256" key="10">
    <source>
        <dbReference type="SAM" id="SignalP"/>
    </source>
</evidence>
<keyword evidence="12" id="KW-1185">Reference proteome</keyword>
<dbReference type="InParanoid" id="A0A6J2R7L5"/>